<comment type="subcellular location">
    <subcellularLocation>
        <location evidence="1">Nucleus</location>
    </subcellularLocation>
</comment>
<keyword evidence="6" id="KW-0804">Transcription</keyword>
<feature type="domain" description="MSL3 chromodomain-like" evidence="10">
    <location>
        <begin position="63"/>
        <end position="102"/>
    </location>
</feature>
<evidence type="ECO:0000256" key="3">
    <source>
        <dbReference type="ARBA" id="ARBA00018505"/>
    </source>
</evidence>
<feature type="region of interest" description="Disordered" evidence="8">
    <location>
        <begin position="107"/>
        <end position="155"/>
    </location>
</feature>
<evidence type="ECO:0000313" key="12">
    <source>
        <dbReference type="Proteomes" id="UP001497383"/>
    </source>
</evidence>
<evidence type="ECO:0000259" key="9">
    <source>
        <dbReference type="Pfam" id="PF05712"/>
    </source>
</evidence>
<accession>A0ABP0ZNM0</accession>
<evidence type="ECO:0000256" key="7">
    <source>
        <dbReference type="ARBA" id="ARBA00023242"/>
    </source>
</evidence>
<dbReference type="InterPro" id="IPR038217">
    <property type="entry name" value="MRG_C_sf"/>
</dbReference>
<comment type="similarity">
    <text evidence="2">Belongs to the MRG family.</text>
</comment>
<dbReference type="PANTHER" id="PTHR10880">
    <property type="entry name" value="MORTALITY FACTOR 4-LIKE PROTEIN"/>
    <property type="match status" value="1"/>
</dbReference>
<reference evidence="11 12" key="1">
    <citation type="submission" date="2024-03" db="EMBL/GenBank/DDBJ databases">
        <authorList>
            <person name="Brejova B."/>
        </authorList>
    </citation>
    <scope>NUCLEOTIDE SEQUENCE [LARGE SCALE GENOMIC DNA]</scope>
    <source>
        <strain evidence="11 12">CBS 14171</strain>
    </source>
</reference>
<organism evidence="11 12">
    <name type="scientific">Lodderomyces beijingensis</name>
    <dbReference type="NCBI Taxonomy" id="1775926"/>
    <lineage>
        <taxon>Eukaryota</taxon>
        <taxon>Fungi</taxon>
        <taxon>Dikarya</taxon>
        <taxon>Ascomycota</taxon>
        <taxon>Saccharomycotina</taxon>
        <taxon>Pichiomycetes</taxon>
        <taxon>Debaryomycetaceae</taxon>
        <taxon>Candida/Lodderomyces clade</taxon>
        <taxon>Lodderomyces</taxon>
    </lineage>
</organism>
<dbReference type="EMBL" id="OZ022408">
    <property type="protein sequence ID" value="CAK9439316.1"/>
    <property type="molecule type" value="Genomic_DNA"/>
</dbReference>
<dbReference type="PANTHER" id="PTHR10880:SF15">
    <property type="entry name" value="MSL COMPLEX SUBUNIT 3"/>
    <property type="match status" value="1"/>
</dbReference>
<name>A0ABP0ZNM0_9ASCO</name>
<dbReference type="Pfam" id="PF05712">
    <property type="entry name" value="MRG"/>
    <property type="match status" value="1"/>
</dbReference>
<dbReference type="GeneID" id="92208693"/>
<evidence type="ECO:0000256" key="2">
    <source>
        <dbReference type="ARBA" id="ARBA00009093"/>
    </source>
</evidence>
<gene>
    <name evidence="11" type="ORF">LODBEIA_P34970</name>
</gene>
<keyword evidence="12" id="KW-1185">Reference proteome</keyword>
<proteinExistence type="inferred from homology"/>
<evidence type="ECO:0000256" key="8">
    <source>
        <dbReference type="SAM" id="MobiDB-lite"/>
    </source>
</evidence>
<dbReference type="InterPro" id="IPR008676">
    <property type="entry name" value="MRG"/>
</dbReference>
<sequence length="343" mass="38949">MAEDPSREFAPNQLVYAYHGPLIYEAKIIKSKTASDTHILNSELQQESFEQNAAKFDRAKWENSDCYLLHYQGWNAKWDEWVGTDRIMQINEESKLKKLELEQLTKKKKVKRENTSSGSSTDGKAGHGGSNNNGSNKKQKTNGTAGGSTNGAGGAAKQARKISNINLKFPPELKYALVNDWQYITKDKKLVKLPAAHPVHTILQDYKVARASKLQKHQLSILMEILHGLEIYFNKSLSLLLLYKYENLQYLEFLKNNTITLTSDEHASQSRSQSQSKVYGFEHLLRLLISFPNLIASTTMDSLSISVLISELEELLTYLKENMSTLQNEYEYTSPQYDSLARS</sequence>
<dbReference type="SUPFAM" id="SSF54160">
    <property type="entry name" value="Chromo domain-like"/>
    <property type="match status" value="1"/>
</dbReference>
<dbReference type="Gene3D" id="1.10.274.30">
    <property type="entry name" value="MRG domain"/>
    <property type="match status" value="1"/>
</dbReference>
<keyword evidence="4" id="KW-0156">Chromatin regulator</keyword>
<dbReference type="PROSITE" id="PS51640">
    <property type="entry name" value="MRG"/>
    <property type="match status" value="1"/>
</dbReference>
<keyword evidence="7" id="KW-0539">Nucleus</keyword>
<evidence type="ECO:0000259" key="10">
    <source>
        <dbReference type="Pfam" id="PF22732"/>
    </source>
</evidence>
<dbReference type="Proteomes" id="UP001497383">
    <property type="component" value="Chromosome 4"/>
</dbReference>
<dbReference type="PIRSF" id="PIRSF038133">
    <property type="entry name" value="HAT_Nua4_EAF3/MRG15"/>
    <property type="match status" value="1"/>
</dbReference>
<dbReference type="InterPro" id="IPR053820">
    <property type="entry name" value="MSL3_chromo-like"/>
</dbReference>
<feature type="compositionally biased region" description="Gly residues" evidence="8">
    <location>
        <begin position="144"/>
        <end position="154"/>
    </location>
</feature>
<dbReference type="Pfam" id="PF22732">
    <property type="entry name" value="MSL3_chromo-like"/>
    <property type="match status" value="1"/>
</dbReference>
<evidence type="ECO:0000256" key="1">
    <source>
        <dbReference type="ARBA" id="ARBA00004123"/>
    </source>
</evidence>
<dbReference type="Gene3D" id="2.30.30.140">
    <property type="match status" value="1"/>
</dbReference>
<dbReference type="InterPro" id="IPR016197">
    <property type="entry name" value="Chromo-like_dom_sf"/>
</dbReference>
<protein>
    <recommendedName>
        <fullName evidence="3">Chromatin modification-related protein EAF3</fullName>
    </recommendedName>
</protein>
<evidence type="ECO:0000256" key="5">
    <source>
        <dbReference type="ARBA" id="ARBA00023015"/>
    </source>
</evidence>
<keyword evidence="5" id="KW-0805">Transcription regulation</keyword>
<evidence type="ECO:0000256" key="6">
    <source>
        <dbReference type="ARBA" id="ARBA00023163"/>
    </source>
</evidence>
<dbReference type="RefSeq" id="XP_066830435.1">
    <property type="nucleotide sequence ID" value="XM_066973613.1"/>
</dbReference>
<dbReference type="InterPro" id="IPR026541">
    <property type="entry name" value="MRG_dom"/>
</dbReference>
<feature type="domain" description="MRG" evidence="9">
    <location>
        <begin position="157"/>
        <end position="333"/>
    </location>
</feature>
<evidence type="ECO:0000313" key="11">
    <source>
        <dbReference type="EMBL" id="CAK9439316.1"/>
    </source>
</evidence>
<evidence type="ECO:0000256" key="4">
    <source>
        <dbReference type="ARBA" id="ARBA00022853"/>
    </source>
</evidence>